<evidence type="ECO:0000313" key="9">
    <source>
        <dbReference type="EMBL" id="XCB34407.1"/>
    </source>
</evidence>
<evidence type="ECO:0000256" key="1">
    <source>
        <dbReference type="ARBA" id="ARBA00022485"/>
    </source>
</evidence>
<dbReference type="PANTHER" id="PTHR32439">
    <property type="entry name" value="FERREDOXIN--NITRITE REDUCTASE, CHLOROPLASTIC"/>
    <property type="match status" value="1"/>
</dbReference>
<evidence type="ECO:0000256" key="3">
    <source>
        <dbReference type="ARBA" id="ARBA00022723"/>
    </source>
</evidence>
<dbReference type="GO" id="GO:0046872">
    <property type="term" value="F:metal ion binding"/>
    <property type="evidence" value="ECO:0007669"/>
    <property type="project" value="UniProtKB-KW"/>
</dbReference>
<keyword evidence="1" id="KW-0004">4Fe-4S</keyword>
<sequence>MRVGENFCPGILHAVQAKDGLLTRIRVPGGMIVPSQLSAIAKLSAAFSDGHVEITSRSNLQMRGIENENLNYLARGLDSAGFLPSPNHDRVRNVVTNPFAGLGFDEILDSRPFVRELDSRITRDPGMAGLPPKFSFAIDSGGSWFNHEDDDLALRVITVDDSHLFHLVIGGIFSGFGVTIDKAVDCLLEAAQVCLYISKKFDVPARARKIASMSQAMNHLLSELSHFLVDCPCSNDRKFVAEAPVGVYLTKQAGFVNLVPLVPLGRLTSAQTQCIASIATEWDGDLRLAPWRGIIIGSIPECAIRRVAARLQSVGLSLDNKSGYGGVFVCAGTGCDASLADVRNDASLLAHLLSEQVVKPGWKVNISGCEKQCAMRNGATAELIATVSGYDLRTNGRFIASNCSRDSALDAVLACRSELRSEVSSR</sequence>
<organism evidence="9">
    <name type="scientific">Tunturiibacter psychrotolerans</name>
    <dbReference type="NCBI Taxonomy" id="3069686"/>
    <lineage>
        <taxon>Bacteria</taxon>
        <taxon>Pseudomonadati</taxon>
        <taxon>Acidobacteriota</taxon>
        <taxon>Terriglobia</taxon>
        <taxon>Terriglobales</taxon>
        <taxon>Acidobacteriaceae</taxon>
        <taxon>Tunturiibacter</taxon>
    </lineage>
</organism>
<evidence type="ECO:0000256" key="5">
    <source>
        <dbReference type="ARBA" id="ARBA00023004"/>
    </source>
</evidence>
<dbReference type="RefSeq" id="WP_353065521.1">
    <property type="nucleotide sequence ID" value="NZ_CP132942.1"/>
</dbReference>
<keyword evidence="2" id="KW-0349">Heme</keyword>
<evidence type="ECO:0000259" key="8">
    <source>
        <dbReference type="Pfam" id="PF03460"/>
    </source>
</evidence>
<dbReference type="InterPro" id="IPR051329">
    <property type="entry name" value="NIR_SIR_4Fe-4S"/>
</dbReference>
<name>A0AAU7ZTZ9_9BACT</name>
<dbReference type="KEGG" id="tpsc:RBB77_05820"/>
<dbReference type="PANTHER" id="PTHR32439:SF9">
    <property type="entry name" value="BLR3264 PROTEIN"/>
    <property type="match status" value="1"/>
</dbReference>
<dbReference type="EC" id="1.14.13.83" evidence="9"/>
<keyword evidence="4 9" id="KW-0560">Oxidoreductase</keyword>
<reference evidence="9" key="2">
    <citation type="journal article" date="2024" name="Environ. Microbiol.">
        <title>Genome analysis and description of Tunturibacter gen. nov. expands the diversity of Terriglobia in tundra soils.</title>
        <authorList>
            <person name="Messyasz A."/>
            <person name="Mannisto M.K."/>
            <person name="Kerkhof L.J."/>
            <person name="Haggblom M.M."/>
        </authorList>
    </citation>
    <scope>NUCLEOTIDE SEQUENCE</scope>
    <source>
        <strain evidence="9">X5P6</strain>
    </source>
</reference>
<dbReference type="Gene3D" id="3.90.480.10">
    <property type="entry name" value="Sulfite Reductase Hemoprotein,Domain 2"/>
    <property type="match status" value="1"/>
</dbReference>
<proteinExistence type="predicted"/>
<dbReference type="GO" id="GO:0020037">
    <property type="term" value="F:heme binding"/>
    <property type="evidence" value="ECO:0007669"/>
    <property type="project" value="InterPro"/>
</dbReference>
<dbReference type="InterPro" id="IPR036136">
    <property type="entry name" value="Nit/Sulf_reduc_fer-like_dom_sf"/>
</dbReference>
<dbReference type="Gene3D" id="3.30.413.10">
    <property type="entry name" value="Sulfite Reductase Hemoprotein, domain 1"/>
    <property type="match status" value="1"/>
</dbReference>
<evidence type="ECO:0000259" key="7">
    <source>
        <dbReference type="Pfam" id="PF01077"/>
    </source>
</evidence>
<protein>
    <submittedName>
        <fullName evidence="9">Precorrin-3B synthase</fullName>
        <ecNumber evidence="9">1.14.13.83</ecNumber>
    </submittedName>
</protein>
<gene>
    <name evidence="9" type="primary">cobG</name>
    <name evidence="9" type="ORF">RBB77_05820</name>
</gene>
<dbReference type="InterPro" id="IPR012798">
    <property type="entry name" value="Cbl_synth_CobG-like"/>
</dbReference>
<keyword evidence="6" id="KW-0411">Iron-sulfur</keyword>
<evidence type="ECO:0000256" key="6">
    <source>
        <dbReference type="ARBA" id="ARBA00023014"/>
    </source>
</evidence>
<keyword evidence="3" id="KW-0479">Metal-binding</keyword>
<dbReference type="Pfam" id="PF01077">
    <property type="entry name" value="NIR_SIR"/>
    <property type="match status" value="1"/>
</dbReference>
<dbReference type="SUPFAM" id="SSF55124">
    <property type="entry name" value="Nitrite/Sulfite reductase N-terminal domain-like"/>
    <property type="match status" value="2"/>
</dbReference>
<feature type="domain" description="Nitrite/Sulfite reductase ferredoxin-like" evidence="8">
    <location>
        <begin position="251"/>
        <end position="313"/>
    </location>
</feature>
<dbReference type="GO" id="GO:0051539">
    <property type="term" value="F:4 iron, 4 sulfur cluster binding"/>
    <property type="evidence" value="ECO:0007669"/>
    <property type="project" value="UniProtKB-KW"/>
</dbReference>
<dbReference type="InterPro" id="IPR045854">
    <property type="entry name" value="NO2/SO3_Rdtase_4Fe4S_sf"/>
</dbReference>
<dbReference type="InterPro" id="IPR005117">
    <property type="entry name" value="NiRdtase/SiRdtase_haem-b_fer"/>
</dbReference>
<feature type="domain" description="Nitrite/sulphite reductase 4Fe-4S" evidence="7">
    <location>
        <begin position="89"/>
        <end position="196"/>
    </location>
</feature>
<accession>A0AAU7ZTZ9</accession>
<keyword evidence="5" id="KW-0408">Iron</keyword>
<dbReference type="InterPro" id="IPR006067">
    <property type="entry name" value="NO2/SO3_Rdtase_4Fe4S_dom"/>
</dbReference>
<feature type="domain" description="Nitrite/Sulfite reductase ferredoxin-like" evidence="8">
    <location>
        <begin position="18"/>
        <end position="78"/>
    </location>
</feature>
<reference evidence="9" key="1">
    <citation type="submission" date="2023-08" db="EMBL/GenBank/DDBJ databases">
        <authorList>
            <person name="Messyasz A."/>
            <person name="Mannisto M.K."/>
            <person name="Kerkhof L.J."/>
            <person name="Haggblom M."/>
        </authorList>
    </citation>
    <scope>NUCLEOTIDE SEQUENCE</scope>
    <source>
        <strain evidence="9">X5P6</strain>
    </source>
</reference>
<dbReference type="GO" id="GO:0043818">
    <property type="term" value="F:precorrin-3B synthase activity"/>
    <property type="evidence" value="ECO:0007669"/>
    <property type="project" value="UniProtKB-EC"/>
</dbReference>
<evidence type="ECO:0000256" key="4">
    <source>
        <dbReference type="ARBA" id="ARBA00023002"/>
    </source>
</evidence>
<dbReference type="Pfam" id="PF03460">
    <property type="entry name" value="NIR_SIR_ferr"/>
    <property type="match status" value="2"/>
</dbReference>
<dbReference type="SUPFAM" id="SSF56014">
    <property type="entry name" value="Nitrite and sulphite reductase 4Fe-4S domain-like"/>
    <property type="match status" value="2"/>
</dbReference>
<dbReference type="EMBL" id="CP132942">
    <property type="protein sequence ID" value="XCB34407.1"/>
    <property type="molecule type" value="Genomic_DNA"/>
</dbReference>
<dbReference type="AlphaFoldDB" id="A0AAU7ZTZ9"/>
<dbReference type="NCBIfam" id="TIGR02435">
    <property type="entry name" value="CobG"/>
    <property type="match status" value="1"/>
</dbReference>
<evidence type="ECO:0000256" key="2">
    <source>
        <dbReference type="ARBA" id="ARBA00022617"/>
    </source>
</evidence>